<keyword evidence="6 11" id="KW-0812">Transmembrane</keyword>
<feature type="domain" description="Histidine kinase" evidence="12">
    <location>
        <begin position="253"/>
        <end position="466"/>
    </location>
</feature>
<dbReference type="InterPro" id="IPR005467">
    <property type="entry name" value="His_kinase_dom"/>
</dbReference>
<dbReference type="InterPro" id="IPR036097">
    <property type="entry name" value="HisK_dim/P_sf"/>
</dbReference>
<dbReference type="InterPro" id="IPR003594">
    <property type="entry name" value="HATPase_dom"/>
</dbReference>
<dbReference type="InterPro" id="IPR036890">
    <property type="entry name" value="HATPase_C_sf"/>
</dbReference>
<dbReference type="PANTHER" id="PTHR45436:SF8">
    <property type="entry name" value="HISTIDINE KINASE"/>
    <property type="match status" value="1"/>
</dbReference>
<dbReference type="CDD" id="cd06225">
    <property type="entry name" value="HAMP"/>
    <property type="match status" value="1"/>
</dbReference>
<dbReference type="PANTHER" id="PTHR45436">
    <property type="entry name" value="SENSOR HISTIDINE KINASE YKOH"/>
    <property type="match status" value="1"/>
</dbReference>
<sequence>MSCAGMAEPGKPEPGHRPLSVLKSSSFRIIASFAGCLVVCGLAGVIWSGTRGISQLDRQMRETVINERNEALADAKHQDVPHLVPVMRDFVQSEPGFYYLLQDAKQVVAVGNMFHLRPHPGWRMLSWTHRTSPPDRRPVLGYGTLLDDGGYLFVGMEGTPLQTLRHGFFMTLLWCGTGFLVIGVAGGFAMSRLLLRRIDLISHTAREIMQGDLSRRLPLTEMDDEFNHLSASLNAMLDRNEALVTRVRQVTDDIAHDMRRPLAHLGRHLDVAEAAVTVPEAGAALDLARASLNEALEIFASLLKLAQLEAYRQIPDGQLVDLAQVLHMLAALYGPTIEQNGQIWRYSSADRPMVVHGNRVLLTQMVSNLLENAMLHVPVGSCITLSAAPEGGEAVILVSDTGPGIAPEDRERVFEKMLRLDASRHVPGNGIGLSLVRAVAQLHGGAITLEDNGPGLRCVVRLPLQPTS</sequence>
<dbReference type="InterPro" id="IPR050428">
    <property type="entry name" value="TCS_sensor_his_kinase"/>
</dbReference>
<dbReference type="SMART" id="SM00387">
    <property type="entry name" value="HATPase_c"/>
    <property type="match status" value="1"/>
</dbReference>
<keyword evidence="5" id="KW-0808">Transferase</keyword>
<evidence type="ECO:0000256" key="4">
    <source>
        <dbReference type="ARBA" id="ARBA00022553"/>
    </source>
</evidence>
<dbReference type="InterPro" id="IPR003660">
    <property type="entry name" value="HAMP_dom"/>
</dbReference>
<dbReference type="RefSeq" id="WP_188424465.1">
    <property type="nucleotide sequence ID" value="NZ_BMCH01000001.1"/>
</dbReference>
<comment type="catalytic activity">
    <reaction evidence="1">
        <text>ATP + protein L-histidine = ADP + protein N-phospho-L-histidine.</text>
        <dbReference type="EC" id="2.7.13.3"/>
    </reaction>
</comment>
<dbReference type="SMART" id="SM00304">
    <property type="entry name" value="HAMP"/>
    <property type="match status" value="1"/>
</dbReference>
<dbReference type="EC" id="2.7.13.3" evidence="3"/>
<dbReference type="GO" id="GO:0016301">
    <property type="term" value="F:kinase activity"/>
    <property type="evidence" value="ECO:0007669"/>
    <property type="project" value="UniProtKB-KW"/>
</dbReference>
<keyword evidence="8 11" id="KW-1133">Transmembrane helix</keyword>
<gene>
    <name evidence="14" type="ORF">GCM10007207_00570</name>
</gene>
<comment type="caution">
    <text evidence="14">The sequence shown here is derived from an EMBL/GenBank/DDBJ whole genome shotgun (WGS) entry which is preliminary data.</text>
</comment>
<reference evidence="15" key="1">
    <citation type="journal article" date="2019" name="Int. J. Syst. Evol. Microbiol.">
        <title>The Global Catalogue of Microorganisms (GCM) 10K type strain sequencing project: providing services to taxonomists for standard genome sequencing and annotation.</title>
        <authorList>
            <consortium name="The Broad Institute Genomics Platform"/>
            <consortium name="The Broad Institute Genome Sequencing Center for Infectious Disease"/>
            <person name="Wu L."/>
            <person name="Ma J."/>
        </authorList>
    </citation>
    <scope>NUCLEOTIDE SEQUENCE [LARGE SCALE GENOMIC DNA]</scope>
    <source>
        <strain evidence="15">CCM 7132</strain>
    </source>
</reference>
<organism evidence="14 15">
    <name type="scientific">Asaia siamensis</name>
    <dbReference type="NCBI Taxonomy" id="110479"/>
    <lineage>
        <taxon>Bacteria</taxon>
        <taxon>Pseudomonadati</taxon>
        <taxon>Pseudomonadota</taxon>
        <taxon>Alphaproteobacteria</taxon>
        <taxon>Acetobacterales</taxon>
        <taxon>Acetobacteraceae</taxon>
        <taxon>Asaia</taxon>
    </lineage>
</organism>
<evidence type="ECO:0000256" key="10">
    <source>
        <dbReference type="ARBA" id="ARBA00023136"/>
    </source>
</evidence>
<keyword evidence="9" id="KW-0902">Two-component regulatory system</keyword>
<evidence type="ECO:0000259" key="13">
    <source>
        <dbReference type="PROSITE" id="PS50885"/>
    </source>
</evidence>
<feature type="domain" description="HAMP" evidence="13">
    <location>
        <begin position="192"/>
        <end position="245"/>
    </location>
</feature>
<dbReference type="Proteomes" id="UP000637769">
    <property type="component" value="Unassembled WGS sequence"/>
</dbReference>
<feature type="transmembrane region" description="Helical" evidence="11">
    <location>
        <begin position="29"/>
        <end position="50"/>
    </location>
</feature>
<dbReference type="InterPro" id="IPR004358">
    <property type="entry name" value="Sig_transdc_His_kin-like_C"/>
</dbReference>
<proteinExistence type="predicted"/>
<dbReference type="Gene3D" id="1.10.287.130">
    <property type="match status" value="1"/>
</dbReference>
<evidence type="ECO:0000313" key="15">
    <source>
        <dbReference type="Proteomes" id="UP000637769"/>
    </source>
</evidence>
<evidence type="ECO:0000256" key="11">
    <source>
        <dbReference type="SAM" id="Phobius"/>
    </source>
</evidence>
<evidence type="ECO:0000259" key="12">
    <source>
        <dbReference type="PROSITE" id="PS50109"/>
    </source>
</evidence>
<accession>A0ABQ1L4Q6</accession>
<dbReference type="PRINTS" id="PR00344">
    <property type="entry name" value="BCTRLSENSOR"/>
</dbReference>
<dbReference type="PROSITE" id="PS50885">
    <property type="entry name" value="HAMP"/>
    <property type="match status" value="1"/>
</dbReference>
<dbReference type="EMBL" id="BMCH01000001">
    <property type="protein sequence ID" value="GGC19246.1"/>
    <property type="molecule type" value="Genomic_DNA"/>
</dbReference>
<keyword evidence="10 11" id="KW-0472">Membrane</keyword>
<evidence type="ECO:0000256" key="1">
    <source>
        <dbReference type="ARBA" id="ARBA00000085"/>
    </source>
</evidence>
<dbReference type="SUPFAM" id="SSF158472">
    <property type="entry name" value="HAMP domain-like"/>
    <property type="match status" value="1"/>
</dbReference>
<evidence type="ECO:0000256" key="7">
    <source>
        <dbReference type="ARBA" id="ARBA00022777"/>
    </source>
</evidence>
<evidence type="ECO:0000256" key="8">
    <source>
        <dbReference type="ARBA" id="ARBA00022989"/>
    </source>
</evidence>
<comment type="subcellular location">
    <subcellularLocation>
        <location evidence="2">Membrane</location>
    </subcellularLocation>
</comment>
<evidence type="ECO:0000313" key="14">
    <source>
        <dbReference type="EMBL" id="GGC19246.1"/>
    </source>
</evidence>
<dbReference type="Pfam" id="PF02518">
    <property type="entry name" value="HATPase_c"/>
    <property type="match status" value="1"/>
</dbReference>
<evidence type="ECO:0000256" key="6">
    <source>
        <dbReference type="ARBA" id="ARBA00022692"/>
    </source>
</evidence>
<dbReference type="Pfam" id="PF00672">
    <property type="entry name" value="HAMP"/>
    <property type="match status" value="1"/>
</dbReference>
<keyword evidence="4" id="KW-0597">Phosphoprotein</keyword>
<keyword evidence="7 14" id="KW-0418">Kinase</keyword>
<evidence type="ECO:0000256" key="2">
    <source>
        <dbReference type="ARBA" id="ARBA00004370"/>
    </source>
</evidence>
<dbReference type="SUPFAM" id="SSF55874">
    <property type="entry name" value="ATPase domain of HSP90 chaperone/DNA topoisomerase II/histidine kinase"/>
    <property type="match status" value="1"/>
</dbReference>
<dbReference type="PROSITE" id="PS50109">
    <property type="entry name" value="HIS_KIN"/>
    <property type="match status" value="1"/>
</dbReference>
<evidence type="ECO:0000256" key="3">
    <source>
        <dbReference type="ARBA" id="ARBA00012438"/>
    </source>
</evidence>
<feature type="transmembrane region" description="Helical" evidence="11">
    <location>
        <begin position="168"/>
        <end position="190"/>
    </location>
</feature>
<protein>
    <recommendedName>
        <fullName evidence="3">histidine kinase</fullName>
        <ecNumber evidence="3">2.7.13.3</ecNumber>
    </recommendedName>
</protein>
<dbReference type="Gene3D" id="3.30.565.10">
    <property type="entry name" value="Histidine kinase-like ATPase, C-terminal domain"/>
    <property type="match status" value="1"/>
</dbReference>
<keyword evidence="15" id="KW-1185">Reference proteome</keyword>
<evidence type="ECO:0000256" key="9">
    <source>
        <dbReference type="ARBA" id="ARBA00023012"/>
    </source>
</evidence>
<evidence type="ECO:0000256" key="5">
    <source>
        <dbReference type="ARBA" id="ARBA00022679"/>
    </source>
</evidence>
<dbReference type="SUPFAM" id="SSF47384">
    <property type="entry name" value="Homodimeric domain of signal transducing histidine kinase"/>
    <property type="match status" value="1"/>
</dbReference>
<name>A0ABQ1L4Q6_9PROT</name>